<evidence type="ECO:0000313" key="3">
    <source>
        <dbReference type="EMBL" id="ABC18258.1"/>
    </source>
</evidence>
<dbReference type="GO" id="GO:0003677">
    <property type="term" value="F:DNA binding"/>
    <property type="evidence" value="ECO:0007669"/>
    <property type="project" value="InterPro"/>
</dbReference>
<protein>
    <submittedName>
        <fullName evidence="2">Transcriptional regulator</fullName>
    </submittedName>
</protein>
<reference evidence="2" key="2">
    <citation type="journal article" date="2006" name="Antimicrob. Agents Chemother.">
        <title>Comparative analysis of sequences flanking tet(W) resistance genes in multiple species of gut bacteria.</title>
        <authorList>
            <person name="Kazimierczak K.A."/>
            <person name="Flint H.J."/>
            <person name="Scott K.P."/>
        </authorList>
    </citation>
    <scope>NUCLEOTIDE SEQUENCE</scope>
    <source>
        <strain evidence="2">FB32</strain>
        <strain evidence="1">FB322</strain>
        <strain evidence="3">FB34</strain>
    </source>
</reference>
<evidence type="ECO:0000313" key="2">
    <source>
        <dbReference type="EMBL" id="ABC18253.1"/>
    </source>
</evidence>
<dbReference type="InterPro" id="IPR010982">
    <property type="entry name" value="Lambda_DNA-bd_dom_sf"/>
</dbReference>
<name>Q2PYV2_SELRU</name>
<evidence type="ECO:0000313" key="1">
    <source>
        <dbReference type="EMBL" id="ABC18248.1"/>
    </source>
</evidence>
<proteinExistence type="predicted"/>
<dbReference type="EMBL" id="DQ294296">
    <property type="protein sequence ID" value="ABC18253.1"/>
    <property type="molecule type" value="Genomic_DNA"/>
</dbReference>
<dbReference type="EMBL" id="DQ294295">
    <property type="protein sequence ID" value="ABC18248.1"/>
    <property type="molecule type" value="Genomic_DNA"/>
</dbReference>
<dbReference type="Gene3D" id="1.10.260.40">
    <property type="entry name" value="lambda repressor-like DNA-binding domains"/>
    <property type="match status" value="1"/>
</dbReference>
<dbReference type="EMBL" id="DQ294297">
    <property type="protein sequence ID" value="ABC18258.1"/>
    <property type="molecule type" value="Genomic_DNA"/>
</dbReference>
<reference evidence="2" key="1">
    <citation type="journal article" date="1999" name="Environ. Microbiol.">
        <title>Evidence for recent intergeneric transfer of a new tetracycline resistance gene, tet(W), isolated from Butyrivibrio fibrisolvens, and the occurrence of tet(O) in ruminal bacteria.</title>
        <authorList>
            <person name="Barbosa T.M."/>
            <person name="Scott K.P."/>
            <person name="Flint H.J."/>
        </authorList>
    </citation>
    <scope>NUCLEOTIDE SEQUENCE</scope>
    <source>
        <strain evidence="2">FB32</strain>
        <strain evidence="1">FB322</strain>
        <strain evidence="3">FB34</strain>
    </source>
</reference>
<organism evidence="2">
    <name type="scientific">Selenomonas ruminantium</name>
    <dbReference type="NCBI Taxonomy" id="971"/>
    <lineage>
        <taxon>Bacteria</taxon>
        <taxon>Bacillati</taxon>
        <taxon>Bacillota</taxon>
        <taxon>Negativicutes</taxon>
        <taxon>Selenomonadales</taxon>
        <taxon>Selenomonadaceae</taxon>
        <taxon>Selenomonas</taxon>
    </lineage>
</organism>
<dbReference type="AlphaFoldDB" id="Q2PYV2"/>
<accession>Q2PYV2</accession>
<sequence>MRKMADLLECSAAFLSDVEKDRRNPLDIKRMEKLADILSLSKEDRTTMFNLAGEKRDTIAPDLPEYIKPRDYVSVALRTARDLDADEAD</sequence>